<organism evidence="2 3">
    <name type="scientific">Gregarina niphandrodes</name>
    <name type="common">Septate eugregarine</name>
    <dbReference type="NCBI Taxonomy" id="110365"/>
    <lineage>
        <taxon>Eukaryota</taxon>
        <taxon>Sar</taxon>
        <taxon>Alveolata</taxon>
        <taxon>Apicomplexa</taxon>
        <taxon>Conoidasida</taxon>
        <taxon>Gregarinasina</taxon>
        <taxon>Eugregarinorida</taxon>
        <taxon>Gregarinidae</taxon>
        <taxon>Gregarina</taxon>
    </lineage>
</organism>
<reference evidence="2" key="1">
    <citation type="submission" date="2013-12" db="EMBL/GenBank/DDBJ databases">
        <authorList>
            <person name="Omoto C.K."/>
            <person name="Sibley D."/>
            <person name="Venepally P."/>
            <person name="Hadjithomas M."/>
            <person name="Karamycheva S."/>
            <person name="Brunk B."/>
            <person name="Roos D."/>
            <person name="Caler E."/>
            <person name="Lorenzi H."/>
        </authorList>
    </citation>
    <scope>NUCLEOTIDE SEQUENCE</scope>
</reference>
<accession>A0A023B4A2</accession>
<name>A0A023B4A2_GRENI</name>
<dbReference type="AlphaFoldDB" id="A0A023B4A2"/>
<dbReference type="GeneID" id="22913677"/>
<sequence length="523" mass="58112">MTAPRLTAPQMTAPQTASLSQPSPRQPLLGQPLTSSSNLGGEPLGSPSPSGSPLGRVLRQDYDPVSGQYIKYVEKLVPEERIVEIPVVQYVDVVKEVPDVQVKTVEKEVEELYVDEVVREVPIIHEEEVLKHVSVKKVVQVPVEKTVEKPVDTVVVREQVVEIPGEIIEQENHFEVQNKIVIPRYRDHIVPTVYRQIVQPEFKTVDSAVDVPVYDYDPVLCKVLVHIPKPVKQPVWFNGLKAQDHKWMSPNALSNGQYNGLVRSCNQSLVEASGQSDKYLTGLLLEDFTGRPIPSSNEPIDIQIRKPVPPLRLPKGPRPDPRVIHNSVYVNAIAREAGSLTRKPNPDFIPAIGALKTMRNFKYSDPTYERYLKDHHNYFGTTGQVLNSTRNGAVTARGMTPYHASSPPVTNHAGTPALEAESAPKRPSTERLGPVSRSAPRSRPRLETRSANHASPITSYHVSPQRTGSSTNKHAARKSFGADINYSNKTNLEEFARVARAATDCRTHRVHSDSPRKAPTIKL</sequence>
<feature type="compositionally biased region" description="Low complexity" evidence="1">
    <location>
        <begin position="35"/>
        <end position="55"/>
    </location>
</feature>
<gene>
    <name evidence="2" type="ORF">GNI_103580</name>
</gene>
<keyword evidence="3" id="KW-1185">Reference proteome</keyword>
<feature type="region of interest" description="Disordered" evidence="1">
    <location>
        <begin position="1"/>
        <end position="56"/>
    </location>
</feature>
<dbReference type="EMBL" id="AFNH02000774">
    <property type="protein sequence ID" value="EZG56482.1"/>
    <property type="molecule type" value="Genomic_DNA"/>
</dbReference>
<feature type="compositionally biased region" description="Polar residues" evidence="1">
    <location>
        <begin position="451"/>
        <end position="473"/>
    </location>
</feature>
<dbReference type="RefSeq" id="XP_011131257.1">
    <property type="nucleotide sequence ID" value="XM_011132955.1"/>
</dbReference>
<comment type="caution">
    <text evidence="2">The sequence shown here is derived from an EMBL/GenBank/DDBJ whole genome shotgun (WGS) entry which is preliminary data.</text>
</comment>
<protein>
    <submittedName>
        <fullName evidence="2">Inner membrane complex protein</fullName>
    </submittedName>
</protein>
<evidence type="ECO:0000313" key="2">
    <source>
        <dbReference type="EMBL" id="EZG56482.1"/>
    </source>
</evidence>
<dbReference type="Proteomes" id="UP000019763">
    <property type="component" value="Unassembled WGS sequence"/>
</dbReference>
<dbReference type="VEuPathDB" id="CryptoDB:GNI_103580"/>
<evidence type="ECO:0000313" key="3">
    <source>
        <dbReference type="Proteomes" id="UP000019763"/>
    </source>
</evidence>
<proteinExistence type="predicted"/>
<feature type="compositionally biased region" description="Polar residues" evidence="1">
    <location>
        <begin position="9"/>
        <end position="23"/>
    </location>
</feature>
<feature type="region of interest" description="Disordered" evidence="1">
    <location>
        <begin position="397"/>
        <end position="475"/>
    </location>
</feature>
<evidence type="ECO:0000256" key="1">
    <source>
        <dbReference type="SAM" id="MobiDB-lite"/>
    </source>
</evidence>